<dbReference type="InterPro" id="IPR000182">
    <property type="entry name" value="GNAT_dom"/>
</dbReference>
<organism evidence="4 5">
    <name type="scientific">Niveibacterium umoris</name>
    <dbReference type="NCBI Taxonomy" id="1193620"/>
    <lineage>
        <taxon>Bacteria</taxon>
        <taxon>Pseudomonadati</taxon>
        <taxon>Pseudomonadota</taxon>
        <taxon>Betaproteobacteria</taxon>
        <taxon>Rhodocyclales</taxon>
        <taxon>Rhodocyclaceae</taxon>
        <taxon>Niveibacterium</taxon>
    </lineage>
</organism>
<dbReference type="Gene3D" id="3.40.630.30">
    <property type="match status" value="1"/>
</dbReference>
<name>A0A840BMZ1_9RHOO</name>
<dbReference type="Pfam" id="PF00583">
    <property type="entry name" value="Acetyltransf_1"/>
    <property type="match status" value="1"/>
</dbReference>
<proteinExistence type="predicted"/>
<sequence length="180" mass="19848">MKKEKVIQVRAAEPEDWRAVHAIMTTPAAAAGTFNTPYNGVERYRRQLAEPGGDHWLLGCVDGEPVGAVIVMPQAPARRAHCARLVIAVRDDWQRRGVGKQLMAAAMDLSDNWLGVARIELEVFVDNVAAIALYRRHGFDTEGCSRGFALRHGVLVDVYRMARLRGIKPWTAPAVAANHA</sequence>
<dbReference type="PROSITE" id="PS51186">
    <property type="entry name" value="GNAT"/>
    <property type="match status" value="1"/>
</dbReference>
<dbReference type="CDD" id="cd04301">
    <property type="entry name" value="NAT_SF"/>
    <property type="match status" value="1"/>
</dbReference>
<keyword evidence="5" id="KW-1185">Reference proteome</keyword>
<protein>
    <submittedName>
        <fullName evidence="4">Putative acetyltransferase</fullName>
        <ecNumber evidence="4">2.3.1.-</ecNumber>
    </submittedName>
</protein>
<dbReference type="PANTHER" id="PTHR43877">
    <property type="entry name" value="AMINOALKYLPHOSPHONATE N-ACETYLTRANSFERASE-RELATED-RELATED"/>
    <property type="match status" value="1"/>
</dbReference>
<dbReference type="InterPro" id="IPR016181">
    <property type="entry name" value="Acyl_CoA_acyltransferase"/>
</dbReference>
<gene>
    <name evidence="4" type="ORF">GGR36_002187</name>
</gene>
<evidence type="ECO:0000313" key="5">
    <source>
        <dbReference type="Proteomes" id="UP000561045"/>
    </source>
</evidence>
<comment type="caution">
    <text evidence="4">The sequence shown here is derived from an EMBL/GenBank/DDBJ whole genome shotgun (WGS) entry which is preliminary data.</text>
</comment>
<dbReference type="Proteomes" id="UP000561045">
    <property type="component" value="Unassembled WGS sequence"/>
</dbReference>
<dbReference type="EMBL" id="JACIET010000001">
    <property type="protein sequence ID" value="MBB4012879.1"/>
    <property type="molecule type" value="Genomic_DNA"/>
</dbReference>
<dbReference type="RefSeq" id="WP_183634649.1">
    <property type="nucleotide sequence ID" value="NZ_BAABLE010000011.1"/>
</dbReference>
<feature type="domain" description="N-acetyltransferase" evidence="3">
    <location>
        <begin position="7"/>
        <end position="166"/>
    </location>
</feature>
<evidence type="ECO:0000259" key="3">
    <source>
        <dbReference type="PROSITE" id="PS51186"/>
    </source>
</evidence>
<evidence type="ECO:0000313" key="4">
    <source>
        <dbReference type="EMBL" id="MBB4012879.1"/>
    </source>
</evidence>
<evidence type="ECO:0000256" key="1">
    <source>
        <dbReference type="ARBA" id="ARBA00022679"/>
    </source>
</evidence>
<reference evidence="4 5" key="1">
    <citation type="submission" date="2020-08" db="EMBL/GenBank/DDBJ databases">
        <title>Genomic Encyclopedia of Type Strains, Phase IV (KMG-IV): sequencing the most valuable type-strain genomes for metagenomic binning, comparative biology and taxonomic classification.</title>
        <authorList>
            <person name="Goeker M."/>
        </authorList>
    </citation>
    <scope>NUCLEOTIDE SEQUENCE [LARGE SCALE GENOMIC DNA]</scope>
    <source>
        <strain evidence="4 5">DSM 106739</strain>
    </source>
</reference>
<dbReference type="SUPFAM" id="SSF55729">
    <property type="entry name" value="Acyl-CoA N-acyltransferases (Nat)"/>
    <property type="match status" value="1"/>
</dbReference>
<dbReference type="InterPro" id="IPR050832">
    <property type="entry name" value="Bact_Acetyltransf"/>
</dbReference>
<keyword evidence="2 4" id="KW-0012">Acyltransferase</keyword>
<dbReference type="AlphaFoldDB" id="A0A840BMZ1"/>
<dbReference type="EC" id="2.3.1.-" evidence="4"/>
<accession>A0A840BMZ1</accession>
<evidence type="ECO:0000256" key="2">
    <source>
        <dbReference type="ARBA" id="ARBA00023315"/>
    </source>
</evidence>
<dbReference type="GO" id="GO:0016747">
    <property type="term" value="F:acyltransferase activity, transferring groups other than amino-acyl groups"/>
    <property type="evidence" value="ECO:0007669"/>
    <property type="project" value="InterPro"/>
</dbReference>
<keyword evidence="1 4" id="KW-0808">Transferase</keyword>